<reference evidence="2" key="1">
    <citation type="submission" date="2019-10" db="EMBL/GenBank/DDBJ databases">
        <authorList>
            <person name="Nor Muhammad N."/>
        </authorList>
    </citation>
    <scope>NUCLEOTIDE SEQUENCE</scope>
</reference>
<accession>A0A5K1JTZ2</accession>
<organism evidence="2">
    <name type="scientific">Ganoderma boninense</name>
    <dbReference type="NCBI Taxonomy" id="34458"/>
    <lineage>
        <taxon>Eukaryota</taxon>
        <taxon>Fungi</taxon>
        <taxon>Dikarya</taxon>
        <taxon>Basidiomycota</taxon>
        <taxon>Agaricomycotina</taxon>
        <taxon>Agaricomycetes</taxon>
        <taxon>Polyporales</taxon>
        <taxon>Polyporaceae</taxon>
        <taxon>Ganoderma</taxon>
    </lineage>
</organism>
<evidence type="ECO:0000256" key="1">
    <source>
        <dbReference type="SAM" id="MobiDB-lite"/>
    </source>
</evidence>
<name>A0A5K1JTZ2_9APHY</name>
<dbReference type="AlphaFoldDB" id="A0A5K1JTZ2"/>
<feature type="compositionally biased region" description="Polar residues" evidence="1">
    <location>
        <begin position="199"/>
        <end position="209"/>
    </location>
</feature>
<evidence type="ECO:0000313" key="2">
    <source>
        <dbReference type="EMBL" id="VWO95465.1"/>
    </source>
</evidence>
<sequence>MNFFSSIYLHKDAGAAYLPGLPVRSVVLEVDGAVAVEPFLMLLPTNKPKSINVAMIAGWLVALNGPSINASGMSSAQRELLLTLICRYCVFLKLPPGVKEKDFYKLAHKVLDVSCFLPVLDDSFKPRDPDKLSKDGITSIVTTLASMLDPRMCTAIQDININGILFNVTTSAVDPTQYPTSSMPTASVEAATETPDHPATTSAKGKSRK</sequence>
<keyword evidence="2" id="KW-0808">Transferase</keyword>
<keyword evidence="2" id="KW-0418">Kinase</keyword>
<proteinExistence type="predicted"/>
<feature type="region of interest" description="Disordered" evidence="1">
    <location>
        <begin position="177"/>
        <end position="209"/>
    </location>
</feature>
<protein>
    <submittedName>
        <fullName evidence="2">Protein kinase domain-containing protein</fullName>
    </submittedName>
</protein>
<gene>
    <name evidence="2" type="primary">I1S077</name>
</gene>
<dbReference type="GO" id="GO:0016301">
    <property type="term" value="F:kinase activity"/>
    <property type="evidence" value="ECO:0007669"/>
    <property type="project" value="UniProtKB-KW"/>
</dbReference>
<dbReference type="EMBL" id="LR724847">
    <property type="protein sequence ID" value="VWO95465.1"/>
    <property type="molecule type" value="Genomic_DNA"/>
</dbReference>